<reference evidence="2 3" key="1">
    <citation type="submission" date="2018-09" db="EMBL/GenBank/DDBJ databases">
        <authorList>
            <person name="Wang F."/>
        </authorList>
    </citation>
    <scope>NUCLEOTIDE SEQUENCE [LARGE SCALE GENOMIC DNA]</scope>
    <source>
        <strain evidence="2 3">PLHSC7-2</strain>
    </source>
</reference>
<feature type="transmembrane region" description="Helical" evidence="1">
    <location>
        <begin position="12"/>
        <end position="41"/>
    </location>
</feature>
<evidence type="ECO:0000256" key="1">
    <source>
        <dbReference type="SAM" id="Phobius"/>
    </source>
</evidence>
<protein>
    <submittedName>
        <fullName evidence="2">Type II secretion system protein</fullName>
    </submittedName>
</protein>
<name>A0A418YID0_9GAMM</name>
<comment type="caution">
    <text evidence="2">The sequence shown here is derived from an EMBL/GenBank/DDBJ whole genome shotgun (WGS) entry which is preliminary data.</text>
</comment>
<dbReference type="NCBIfam" id="TIGR02532">
    <property type="entry name" value="IV_pilin_GFxxxE"/>
    <property type="match status" value="1"/>
</dbReference>
<dbReference type="InterPro" id="IPR012902">
    <property type="entry name" value="N_methyl_site"/>
</dbReference>
<keyword evidence="3" id="KW-1185">Reference proteome</keyword>
<reference evidence="2 3" key="2">
    <citation type="submission" date="2019-01" db="EMBL/GenBank/DDBJ databases">
        <title>Motilimonas pumilus sp. nov., isolated from the gut of sea cucumber (Apostichopus japonicus).</title>
        <authorList>
            <person name="Wang F.-Q."/>
            <person name="Ren L.-H."/>
            <person name="Lin Y.-W."/>
            <person name="Sun G.-H."/>
            <person name="Du Z.-J."/>
            <person name="Zhao J.-X."/>
            <person name="Liu X.-J."/>
            <person name="Liu L.-J."/>
        </authorList>
    </citation>
    <scope>NUCLEOTIDE SEQUENCE [LARGE SCALE GENOMIC DNA]</scope>
    <source>
        <strain evidence="2 3">PLHSC7-2</strain>
    </source>
</reference>
<gene>
    <name evidence="2" type="ORF">D1Z90_04875</name>
</gene>
<dbReference type="RefSeq" id="WP_119909627.1">
    <property type="nucleotide sequence ID" value="NZ_QZCH01000003.1"/>
</dbReference>
<proteinExistence type="predicted"/>
<keyword evidence="1" id="KW-1133">Transmembrane helix</keyword>
<dbReference type="Proteomes" id="UP000283255">
    <property type="component" value="Unassembled WGS sequence"/>
</dbReference>
<evidence type="ECO:0000313" key="3">
    <source>
        <dbReference type="Proteomes" id="UP000283255"/>
    </source>
</evidence>
<dbReference type="EMBL" id="QZCH01000003">
    <property type="protein sequence ID" value="RJG49981.1"/>
    <property type="molecule type" value="Genomic_DNA"/>
</dbReference>
<accession>A0A418YID0</accession>
<dbReference type="AlphaFoldDB" id="A0A418YID0"/>
<keyword evidence="1" id="KW-0472">Membrane</keyword>
<evidence type="ECO:0000313" key="2">
    <source>
        <dbReference type="EMBL" id="RJG49981.1"/>
    </source>
</evidence>
<dbReference type="OrthoDB" id="5593857at2"/>
<keyword evidence="1" id="KW-0812">Transmembrane</keyword>
<organism evidence="2 3">
    <name type="scientific">Motilimonas pumila</name>
    <dbReference type="NCBI Taxonomy" id="2303987"/>
    <lineage>
        <taxon>Bacteria</taxon>
        <taxon>Pseudomonadati</taxon>
        <taxon>Pseudomonadota</taxon>
        <taxon>Gammaproteobacteria</taxon>
        <taxon>Alteromonadales</taxon>
        <taxon>Alteromonadales genera incertae sedis</taxon>
        <taxon>Motilimonas</taxon>
    </lineage>
</organism>
<sequence>MRIKPAYFTPALCQLGFTLVELVVGIVVMAVAFTIITTMLVTQSRDSIDPLHQMRAAELAQSVLNEIVGRSYDENSDHNGGVYRCGEQWWQGPALASGSSWYDFTNQQWQLWQVSDTVTDVPCSVTLGKDSGEQRSGGTNNYNDVDDYITASGSFVSAVDFGDATGQPLSDVYRNFDIRIQVSKDFTFGSGNDSAKRIDLTVRTPKGNEIDFSAYRGNY</sequence>